<dbReference type="OrthoDB" id="8634471at2759"/>
<dbReference type="InterPro" id="IPR036179">
    <property type="entry name" value="Ig-like_dom_sf"/>
</dbReference>
<evidence type="ECO:0000256" key="10">
    <source>
        <dbReference type="SAM" id="MobiDB-lite"/>
    </source>
</evidence>
<feature type="domain" description="Fibronectin type-III" evidence="14">
    <location>
        <begin position="359"/>
        <end position="458"/>
    </location>
</feature>
<dbReference type="SUPFAM" id="SSF48726">
    <property type="entry name" value="Immunoglobulin"/>
    <property type="match status" value="1"/>
</dbReference>
<keyword evidence="15" id="KW-1185">Reference proteome</keyword>
<dbReference type="GO" id="GO:0004896">
    <property type="term" value="F:cytokine receptor activity"/>
    <property type="evidence" value="ECO:0007669"/>
    <property type="project" value="InterPro"/>
</dbReference>
<dbReference type="Gene3D" id="2.60.40.10">
    <property type="entry name" value="Immunoglobulins"/>
    <property type="match status" value="2"/>
</dbReference>
<keyword evidence="9" id="KW-0393">Immunoglobulin domain</keyword>
<evidence type="ECO:0000259" key="14">
    <source>
        <dbReference type="PROSITE" id="PS50853"/>
    </source>
</evidence>
<dbReference type="OMA" id="RCWCALE"/>
<sequence>MSVLIVLTLLVLCAAKVHFGQDSPACPRKESYPGVLTLNVGSEVILGCRGDVTVDSVPLVMSTKRKERLRRRGDVTSHWKSQKARESPGTTGIHNLQTENFATNGKHKLQTATGVYAKVSESVTTANMAMSSAKVQMGSGQGLQAVNQSTKPNSVGRVTEEGGAFSITLEMGLSTERSTSTEYEEDEDYDEKVEGLRVTRSIKRQARWTRNGQLMRERVEIGGALRLPALRLTDSGNYSCYRRGKLVSSVKISVGIPPERPTLSCYKKSHISKIRCEWISRQPIIPQPQCYMFLRKGLEKISHVNCSYSDACSCCQCALPSMENDRNVYTVQLCVTNTAGNSTSSTYNYIPQNIIKPDPPVEVKVKPVKGEPHMLNVSWSSPTTWMWDLFYTLRFQLRYRPLHSKQYQQVVLESRDWLILDALPHTDHEIQIRAKDEYEGHWSDWTSPVHAHTWTSPEITVAPDVNTSLESDWIFPEGSGRPEVEVEIRPAADGDGVMWVNVMCVVGVCLLFTFIIISVYSLRNRMAFISKKSKESVSSACSCSSPSPLLQQPLMTQRSNLQEGEGIYLHNVEYFLSPCGPAGS</sequence>
<reference evidence="16" key="2">
    <citation type="submission" date="2025-08" db="UniProtKB">
        <authorList>
            <consortium name="RefSeq"/>
        </authorList>
    </citation>
    <scope>IDENTIFICATION</scope>
    <source>
        <tissue evidence="16">Blood</tissue>
    </source>
</reference>
<dbReference type="Proteomes" id="UP000221080">
    <property type="component" value="Chromosome 1"/>
</dbReference>
<dbReference type="InterPro" id="IPR036116">
    <property type="entry name" value="FN3_sf"/>
</dbReference>
<dbReference type="RefSeq" id="XP_017324435.1">
    <property type="nucleotide sequence ID" value="XM_017468946.3"/>
</dbReference>
<dbReference type="STRING" id="7998.ENSIPUP00000006302"/>
<feature type="domain" description="Ig-like" evidence="13">
    <location>
        <begin position="207"/>
        <end position="253"/>
    </location>
</feature>
<dbReference type="GO" id="GO:0016064">
    <property type="term" value="P:immunoglobulin mediated immune response"/>
    <property type="evidence" value="ECO:0007669"/>
    <property type="project" value="TreeGrafter"/>
</dbReference>
<evidence type="ECO:0000256" key="3">
    <source>
        <dbReference type="ARBA" id="ARBA00022729"/>
    </source>
</evidence>
<keyword evidence="7 16" id="KW-0675">Receptor</keyword>
<dbReference type="PANTHER" id="PTHR23037">
    <property type="entry name" value="CYTOKINE RECEPTOR"/>
    <property type="match status" value="1"/>
</dbReference>
<evidence type="ECO:0000256" key="2">
    <source>
        <dbReference type="ARBA" id="ARBA00022692"/>
    </source>
</evidence>
<accession>A0A2D0R3Q0</accession>
<dbReference type="GeneID" id="108266011"/>
<dbReference type="InterPro" id="IPR007110">
    <property type="entry name" value="Ig-like_dom"/>
</dbReference>
<dbReference type="AlphaFoldDB" id="A0A2D0R3Q0"/>
<evidence type="ECO:0000256" key="11">
    <source>
        <dbReference type="SAM" id="Phobius"/>
    </source>
</evidence>
<dbReference type="InterPro" id="IPR003530">
    <property type="entry name" value="Hematopoietin_rcpt_L_F3_CS"/>
</dbReference>
<protein>
    <submittedName>
        <fullName evidence="16">Interleukin-6 receptor subunit alpha isoform X1</fullName>
    </submittedName>
</protein>
<evidence type="ECO:0000313" key="16">
    <source>
        <dbReference type="RefSeq" id="XP_017324435.1"/>
    </source>
</evidence>
<dbReference type="InterPro" id="IPR013783">
    <property type="entry name" value="Ig-like_fold"/>
</dbReference>
<dbReference type="InterPro" id="IPR003961">
    <property type="entry name" value="FN3_dom"/>
</dbReference>
<dbReference type="PROSITE" id="PS50835">
    <property type="entry name" value="IG_LIKE"/>
    <property type="match status" value="1"/>
</dbReference>
<dbReference type="InterPro" id="IPR015321">
    <property type="entry name" value="TypeI_recpt_CBD"/>
</dbReference>
<evidence type="ECO:0000256" key="7">
    <source>
        <dbReference type="ARBA" id="ARBA00023170"/>
    </source>
</evidence>
<evidence type="ECO:0000313" key="15">
    <source>
        <dbReference type="Proteomes" id="UP000221080"/>
    </source>
</evidence>
<keyword evidence="2 11" id="KW-0812">Transmembrane</keyword>
<dbReference type="PROSITE" id="PS50853">
    <property type="entry name" value="FN3"/>
    <property type="match status" value="1"/>
</dbReference>
<feature type="region of interest" description="Disordered" evidence="10">
    <location>
        <begin position="71"/>
        <end position="94"/>
    </location>
</feature>
<proteinExistence type="predicted"/>
<feature type="chain" id="PRO_5013402052" evidence="12">
    <location>
        <begin position="16"/>
        <end position="584"/>
    </location>
</feature>
<organism evidence="15 16">
    <name type="scientific">Ictalurus punctatus</name>
    <name type="common">Channel catfish</name>
    <name type="synonym">Silurus punctatus</name>
    <dbReference type="NCBI Taxonomy" id="7998"/>
    <lineage>
        <taxon>Eukaryota</taxon>
        <taxon>Metazoa</taxon>
        <taxon>Chordata</taxon>
        <taxon>Craniata</taxon>
        <taxon>Vertebrata</taxon>
        <taxon>Euteleostomi</taxon>
        <taxon>Actinopterygii</taxon>
        <taxon>Neopterygii</taxon>
        <taxon>Teleostei</taxon>
        <taxon>Ostariophysi</taxon>
        <taxon>Siluriformes</taxon>
        <taxon>Ictaluridae</taxon>
        <taxon>Ictalurus</taxon>
    </lineage>
</organism>
<comment type="subcellular location">
    <subcellularLocation>
        <location evidence="1">Membrane</location>
        <topology evidence="1">Single-pass type I membrane protein</topology>
    </subcellularLocation>
</comment>
<name>A0A2D0R3Q0_ICTPU</name>
<keyword evidence="4 11" id="KW-1133">Transmembrane helix</keyword>
<keyword evidence="8" id="KW-0325">Glycoprotein</keyword>
<evidence type="ECO:0000256" key="5">
    <source>
        <dbReference type="ARBA" id="ARBA00023136"/>
    </source>
</evidence>
<evidence type="ECO:0000256" key="1">
    <source>
        <dbReference type="ARBA" id="ARBA00004479"/>
    </source>
</evidence>
<dbReference type="PROSITE" id="PS01354">
    <property type="entry name" value="HEMATOPO_REC_L_F3"/>
    <property type="match status" value="1"/>
</dbReference>
<evidence type="ECO:0000256" key="9">
    <source>
        <dbReference type="ARBA" id="ARBA00023319"/>
    </source>
</evidence>
<gene>
    <name evidence="16" type="primary">LOC108266011</name>
</gene>
<dbReference type="SUPFAM" id="SSF49265">
    <property type="entry name" value="Fibronectin type III"/>
    <property type="match status" value="2"/>
</dbReference>
<reference evidence="15" key="1">
    <citation type="journal article" date="2016" name="Nat. Commun.">
        <title>The channel catfish genome sequence provides insights into the evolution of scale formation in teleosts.</title>
        <authorList>
            <person name="Liu Z."/>
            <person name="Liu S."/>
            <person name="Yao J."/>
            <person name="Bao L."/>
            <person name="Zhang J."/>
            <person name="Li Y."/>
            <person name="Jiang C."/>
            <person name="Sun L."/>
            <person name="Wang R."/>
            <person name="Zhang Y."/>
            <person name="Zhou T."/>
            <person name="Zeng Q."/>
            <person name="Fu Q."/>
            <person name="Gao S."/>
            <person name="Li N."/>
            <person name="Koren S."/>
            <person name="Jiang Y."/>
            <person name="Zimin A."/>
            <person name="Xu P."/>
            <person name="Phillippy A.M."/>
            <person name="Geng X."/>
            <person name="Song L."/>
            <person name="Sun F."/>
            <person name="Li C."/>
            <person name="Wang X."/>
            <person name="Chen A."/>
            <person name="Jin Y."/>
            <person name="Yuan Z."/>
            <person name="Yang Y."/>
            <person name="Tan S."/>
            <person name="Peatman E."/>
            <person name="Lu J."/>
            <person name="Qin Z."/>
            <person name="Dunham R."/>
            <person name="Li Z."/>
            <person name="Sonstegard T."/>
            <person name="Feng J."/>
            <person name="Danzmann R.G."/>
            <person name="Schroeder S."/>
            <person name="Scheffler B."/>
            <person name="Duke M.V."/>
            <person name="Ballard L."/>
            <person name="Kucuktas H."/>
            <person name="Kaltenboeck L."/>
            <person name="Liu H."/>
            <person name="Armbruster J."/>
            <person name="Xie Y."/>
            <person name="Kirby M.L."/>
            <person name="Tian Y."/>
            <person name="Flanagan M.E."/>
            <person name="Mu W."/>
            <person name="Waldbieser G.C."/>
        </authorList>
    </citation>
    <scope>NUCLEOTIDE SEQUENCE [LARGE SCALE GENOMIC DNA]</scope>
    <source>
        <strain evidence="15">SDA103</strain>
    </source>
</reference>
<keyword evidence="5 11" id="KW-0472">Membrane</keyword>
<keyword evidence="6" id="KW-1015">Disulfide bond</keyword>
<dbReference type="Pfam" id="PF09240">
    <property type="entry name" value="IL6Ra-bind"/>
    <property type="match status" value="1"/>
</dbReference>
<keyword evidence="3 12" id="KW-0732">Signal</keyword>
<dbReference type="KEGG" id="ipu:108266011"/>
<dbReference type="PANTHER" id="PTHR23037:SF22">
    <property type="entry name" value="CYTOKINE RECEPTOR COMMON SUBUNIT BETA"/>
    <property type="match status" value="1"/>
</dbReference>
<feature type="signal peptide" evidence="12">
    <location>
        <begin position="1"/>
        <end position="15"/>
    </location>
</feature>
<evidence type="ECO:0000256" key="12">
    <source>
        <dbReference type="SAM" id="SignalP"/>
    </source>
</evidence>
<evidence type="ECO:0000256" key="8">
    <source>
        <dbReference type="ARBA" id="ARBA00023180"/>
    </source>
</evidence>
<evidence type="ECO:0000256" key="6">
    <source>
        <dbReference type="ARBA" id="ARBA00023157"/>
    </source>
</evidence>
<evidence type="ECO:0000256" key="4">
    <source>
        <dbReference type="ARBA" id="ARBA00022989"/>
    </source>
</evidence>
<evidence type="ECO:0000259" key="13">
    <source>
        <dbReference type="PROSITE" id="PS50835"/>
    </source>
</evidence>
<feature type="transmembrane region" description="Helical" evidence="11">
    <location>
        <begin position="498"/>
        <end position="522"/>
    </location>
</feature>
<dbReference type="GO" id="GO:0009897">
    <property type="term" value="C:external side of plasma membrane"/>
    <property type="evidence" value="ECO:0007669"/>
    <property type="project" value="TreeGrafter"/>
</dbReference>